<dbReference type="AlphaFoldDB" id="A0A3S9A970"/>
<dbReference type="Pfam" id="PF05036">
    <property type="entry name" value="SPOR"/>
    <property type="match status" value="1"/>
</dbReference>
<feature type="region of interest" description="Disordered" evidence="1">
    <location>
        <begin position="157"/>
        <end position="184"/>
    </location>
</feature>
<feature type="compositionally biased region" description="Polar residues" evidence="1">
    <location>
        <begin position="174"/>
        <end position="183"/>
    </location>
</feature>
<feature type="compositionally biased region" description="Polar residues" evidence="1">
    <location>
        <begin position="230"/>
        <end position="267"/>
    </location>
</feature>
<reference evidence="5" key="1">
    <citation type="submission" date="2018-12" db="EMBL/GenBank/DDBJ databases">
        <title>Genome sequence of Peanibacillus sp.</title>
        <authorList>
            <person name="Subramani G."/>
            <person name="Srinivasan S."/>
            <person name="Kim M.K."/>
        </authorList>
    </citation>
    <scope>NUCLEOTIDE SEQUENCE [LARGE SCALE GENOMIC DNA]</scope>
    <source>
        <strain evidence="5">18JY67-1</strain>
    </source>
</reference>
<dbReference type="PROSITE" id="PS51724">
    <property type="entry name" value="SPOR"/>
    <property type="match status" value="1"/>
</dbReference>
<keyword evidence="2" id="KW-0812">Transmembrane</keyword>
<feature type="compositionally biased region" description="Basic and acidic residues" evidence="1">
    <location>
        <begin position="79"/>
        <end position="89"/>
    </location>
</feature>
<dbReference type="EMBL" id="CP034437">
    <property type="protein sequence ID" value="AZN42292.1"/>
    <property type="molecule type" value="Genomic_DNA"/>
</dbReference>
<dbReference type="GO" id="GO:0042834">
    <property type="term" value="F:peptidoglycan binding"/>
    <property type="evidence" value="ECO:0007669"/>
    <property type="project" value="InterPro"/>
</dbReference>
<feature type="region of interest" description="Disordered" evidence="1">
    <location>
        <begin position="221"/>
        <end position="267"/>
    </location>
</feature>
<dbReference type="OrthoDB" id="2680382at2"/>
<name>A0A3S9A970_9BACL</name>
<keyword evidence="5" id="KW-1185">Reference proteome</keyword>
<evidence type="ECO:0000259" key="3">
    <source>
        <dbReference type="PROSITE" id="PS51724"/>
    </source>
</evidence>
<feature type="domain" description="SPOR" evidence="3">
    <location>
        <begin position="283"/>
        <end position="358"/>
    </location>
</feature>
<keyword evidence="2" id="KW-1133">Transmembrane helix</keyword>
<dbReference type="Proteomes" id="UP000272528">
    <property type="component" value="Chromosome"/>
</dbReference>
<evidence type="ECO:0000313" key="4">
    <source>
        <dbReference type="EMBL" id="AZN42292.1"/>
    </source>
</evidence>
<feature type="transmembrane region" description="Helical" evidence="2">
    <location>
        <begin position="189"/>
        <end position="211"/>
    </location>
</feature>
<gene>
    <name evidence="4" type="ORF">EJC50_23370</name>
</gene>
<proteinExistence type="predicted"/>
<organism evidence="4 5">
    <name type="scientific">Paenibacillus albus</name>
    <dbReference type="NCBI Taxonomy" id="2495582"/>
    <lineage>
        <taxon>Bacteria</taxon>
        <taxon>Bacillati</taxon>
        <taxon>Bacillota</taxon>
        <taxon>Bacilli</taxon>
        <taxon>Bacillales</taxon>
        <taxon>Paenibacillaceae</taxon>
        <taxon>Paenibacillus</taxon>
    </lineage>
</organism>
<keyword evidence="2" id="KW-0472">Membrane</keyword>
<dbReference type="InterPro" id="IPR036680">
    <property type="entry name" value="SPOR-like_sf"/>
</dbReference>
<evidence type="ECO:0000256" key="1">
    <source>
        <dbReference type="SAM" id="MobiDB-lite"/>
    </source>
</evidence>
<dbReference type="SUPFAM" id="SSF110997">
    <property type="entry name" value="Sporulation related repeat"/>
    <property type="match status" value="1"/>
</dbReference>
<dbReference type="RefSeq" id="WP_126017983.1">
    <property type="nucleotide sequence ID" value="NZ_CP034437.1"/>
</dbReference>
<accession>A0A3S9A970</accession>
<feature type="region of interest" description="Disordered" evidence="1">
    <location>
        <begin position="1"/>
        <end position="34"/>
    </location>
</feature>
<feature type="region of interest" description="Disordered" evidence="1">
    <location>
        <begin position="74"/>
        <end position="106"/>
    </location>
</feature>
<sequence>MNNKGRITYRFDQRSGARMEPKQEEKQRDNSANVVPFFQEELKFTSDIGPWNSSFQNDAQALEQLIREADGQIPRQKQGRAEEQVRDSAEQNQQRKQHSSDQKRFYTEIQPYPETDVLEPILLGDEYEEAQVPVKRPQQSTQVIDMYPIIDVEEEDRYRRASSNDRNARPSLGSYLTGSSQRPNRGPSWYKVFASVAGAIATGALFGYFVLTLFTGGDATTGNDAAPVTSKPSSEASTDTAASGTDKNANVSKDSNTTTNASGGAINSGNQANSQAALVQVKVPATTYYMLQYGVFSNKEGLDAAVNELNDKGLAAASLTSSEDYRVYVGMSTDKDNAALLGQLLTGMDVYVKPIELPAVSSIPFKGDRSVVESFFSQTNELLTKLDSLTLEQLSGSSTGGLAAGAWKQQHETWTQSASLMEAGMTDKVNKNALLKLVQSINTAALAADAYVKKPSEAYLWSMQKALMEAVFTQKGWFASMDAL</sequence>
<evidence type="ECO:0000313" key="5">
    <source>
        <dbReference type="Proteomes" id="UP000272528"/>
    </source>
</evidence>
<evidence type="ECO:0000256" key="2">
    <source>
        <dbReference type="SAM" id="Phobius"/>
    </source>
</evidence>
<protein>
    <submittedName>
        <fullName evidence="4">SPOR domain-containing protein</fullName>
    </submittedName>
</protein>
<feature type="compositionally biased region" description="Basic and acidic residues" evidence="1">
    <location>
        <begin position="157"/>
        <end position="168"/>
    </location>
</feature>
<feature type="compositionally biased region" description="Basic and acidic residues" evidence="1">
    <location>
        <begin position="9"/>
        <end position="29"/>
    </location>
</feature>
<dbReference type="Gene3D" id="3.30.70.1070">
    <property type="entry name" value="Sporulation related repeat"/>
    <property type="match status" value="1"/>
</dbReference>
<dbReference type="KEGG" id="palb:EJC50_23370"/>
<dbReference type="InterPro" id="IPR007730">
    <property type="entry name" value="SPOR-like_dom"/>
</dbReference>